<keyword evidence="6" id="KW-0479">Metal-binding</keyword>
<dbReference type="InterPro" id="IPR039121">
    <property type="entry name" value="NUDT19"/>
</dbReference>
<evidence type="ECO:0000256" key="7">
    <source>
        <dbReference type="ARBA" id="ARBA00022763"/>
    </source>
</evidence>
<dbReference type="InterPro" id="IPR003034">
    <property type="entry name" value="SAP_dom"/>
</dbReference>
<dbReference type="PANTHER" id="PTHR12318:SF0">
    <property type="entry name" value="ACYL-COENZYME A DIPHOSPHATASE NUDT19"/>
    <property type="match status" value="1"/>
</dbReference>
<evidence type="ECO:0000256" key="2">
    <source>
        <dbReference type="ARBA" id="ARBA00001946"/>
    </source>
</evidence>
<feature type="region of interest" description="Disordered" evidence="17">
    <location>
        <begin position="628"/>
        <end position="647"/>
    </location>
</feature>
<dbReference type="InterPro" id="IPR018574">
    <property type="entry name" value="Structure-sp_endonuc_su_Slx4"/>
</dbReference>
<feature type="compositionally biased region" description="Low complexity" evidence="17">
    <location>
        <begin position="1109"/>
        <end position="1119"/>
    </location>
</feature>
<dbReference type="PROSITE" id="PS50800">
    <property type="entry name" value="SAP"/>
    <property type="match status" value="1"/>
</dbReference>
<dbReference type="SUPFAM" id="SSF68906">
    <property type="entry name" value="SAP domain"/>
    <property type="match status" value="1"/>
</dbReference>
<dbReference type="Pfam" id="PF09494">
    <property type="entry name" value="Slx4"/>
    <property type="match status" value="1"/>
</dbReference>
<dbReference type="GO" id="GO:0017108">
    <property type="term" value="F:5'-flap endonuclease activity"/>
    <property type="evidence" value="ECO:0007669"/>
    <property type="project" value="InterPro"/>
</dbReference>
<dbReference type="InterPro" id="IPR000086">
    <property type="entry name" value="NUDIX_hydrolase_dom"/>
</dbReference>
<dbReference type="InterPro" id="IPR027784">
    <property type="entry name" value="Slx4_ascomycetes"/>
</dbReference>
<evidence type="ECO:0000256" key="5">
    <source>
        <dbReference type="ARBA" id="ARBA00022553"/>
    </source>
</evidence>
<feature type="region of interest" description="Disordered" evidence="17">
    <location>
        <begin position="758"/>
        <end position="790"/>
    </location>
</feature>
<dbReference type="GO" id="GO:0005739">
    <property type="term" value="C:mitochondrion"/>
    <property type="evidence" value="ECO:0007669"/>
    <property type="project" value="TreeGrafter"/>
</dbReference>
<feature type="region of interest" description="Disordered" evidence="17">
    <location>
        <begin position="652"/>
        <end position="699"/>
    </location>
</feature>
<dbReference type="CDD" id="cd18870">
    <property type="entry name" value="NUDIX_AcylCoAdiphos_Nudt19"/>
    <property type="match status" value="1"/>
</dbReference>
<dbReference type="GO" id="GO:0046872">
    <property type="term" value="F:metal ion binding"/>
    <property type="evidence" value="ECO:0007669"/>
    <property type="project" value="UniProtKB-KW"/>
</dbReference>
<feature type="domain" description="SAP" evidence="18">
    <location>
        <begin position="798"/>
        <end position="832"/>
    </location>
</feature>
<evidence type="ECO:0000256" key="17">
    <source>
        <dbReference type="SAM" id="MobiDB-lite"/>
    </source>
</evidence>
<evidence type="ECO:0000256" key="4">
    <source>
        <dbReference type="ARBA" id="ARBA00006661"/>
    </source>
</evidence>
<dbReference type="GO" id="GO:0016818">
    <property type="term" value="F:hydrolase activity, acting on acid anhydrides, in phosphorus-containing anhydrides"/>
    <property type="evidence" value="ECO:0007669"/>
    <property type="project" value="InterPro"/>
</dbReference>
<dbReference type="GO" id="GO:0033557">
    <property type="term" value="C:Slx1-Slx4 complex"/>
    <property type="evidence" value="ECO:0007669"/>
    <property type="project" value="UniProtKB-UniRule"/>
</dbReference>
<dbReference type="SUPFAM" id="SSF55811">
    <property type="entry name" value="Nudix"/>
    <property type="match status" value="1"/>
</dbReference>
<evidence type="ECO:0000256" key="15">
    <source>
        <dbReference type="HAMAP-Rule" id="MF_03110"/>
    </source>
</evidence>
<dbReference type="GO" id="GO:0006310">
    <property type="term" value="P:DNA recombination"/>
    <property type="evidence" value="ECO:0007669"/>
    <property type="project" value="UniProtKB-UniRule"/>
</dbReference>
<evidence type="ECO:0000256" key="16">
    <source>
        <dbReference type="SAM" id="Coils"/>
    </source>
</evidence>
<dbReference type="GO" id="GO:0006281">
    <property type="term" value="P:DNA repair"/>
    <property type="evidence" value="ECO:0007669"/>
    <property type="project" value="UniProtKB-UniRule"/>
</dbReference>
<evidence type="ECO:0000313" key="21">
    <source>
        <dbReference type="Proteomes" id="UP001302126"/>
    </source>
</evidence>
<keyword evidence="7 15" id="KW-0227">DNA damage</keyword>
<feature type="region of interest" description="Disordered" evidence="17">
    <location>
        <begin position="342"/>
        <end position="366"/>
    </location>
</feature>
<feature type="region of interest" description="Disordered" evidence="17">
    <location>
        <begin position="113"/>
        <end position="222"/>
    </location>
</feature>
<comment type="cofactor">
    <cofactor evidence="2">
        <name>Mg(2+)</name>
        <dbReference type="ChEBI" id="CHEBI:18420"/>
    </cofactor>
</comment>
<evidence type="ECO:0000256" key="6">
    <source>
        <dbReference type="ARBA" id="ARBA00022723"/>
    </source>
</evidence>
<dbReference type="Proteomes" id="UP001302126">
    <property type="component" value="Unassembled WGS sequence"/>
</dbReference>
<dbReference type="Gene3D" id="1.10.720.30">
    <property type="entry name" value="SAP domain"/>
    <property type="match status" value="1"/>
</dbReference>
<feature type="domain" description="Nudix hydrolase" evidence="19">
    <location>
        <begin position="1171"/>
        <end position="1381"/>
    </location>
</feature>
<keyword evidence="9" id="KW-0460">Magnesium</keyword>
<dbReference type="EMBL" id="MU864466">
    <property type="protein sequence ID" value="KAK4184996.1"/>
    <property type="molecule type" value="Genomic_DNA"/>
</dbReference>
<reference evidence="20" key="1">
    <citation type="journal article" date="2023" name="Mol. Phylogenet. Evol.">
        <title>Genome-scale phylogeny and comparative genomics of the fungal order Sordariales.</title>
        <authorList>
            <person name="Hensen N."/>
            <person name="Bonometti L."/>
            <person name="Westerberg I."/>
            <person name="Brannstrom I.O."/>
            <person name="Guillou S."/>
            <person name="Cros-Aarteil S."/>
            <person name="Calhoun S."/>
            <person name="Haridas S."/>
            <person name="Kuo A."/>
            <person name="Mondo S."/>
            <person name="Pangilinan J."/>
            <person name="Riley R."/>
            <person name="LaButti K."/>
            <person name="Andreopoulos B."/>
            <person name="Lipzen A."/>
            <person name="Chen C."/>
            <person name="Yan M."/>
            <person name="Daum C."/>
            <person name="Ng V."/>
            <person name="Clum A."/>
            <person name="Steindorff A."/>
            <person name="Ohm R.A."/>
            <person name="Martin F."/>
            <person name="Silar P."/>
            <person name="Natvig D.O."/>
            <person name="Lalanne C."/>
            <person name="Gautier V."/>
            <person name="Ament-Velasquez S.L."/>
            <person name="Kruys A."/>
            <person name="Hutchinson M.I."/>
            <person name="Powell A.J."/>
            <person name="Barry K."/>
            <person name="Miller A.N."/>
            <person name="Grigoriev I.V."/>
            <person name="Debuchy R."/>
            <person name="Gladieux P."/>
            <person name="Hiltunen Thoren M."/>
            <person name="Johannesson H."/>
        </authorList>
    </citation>
    <scope>NUCLEOTIDE SEQUENCE</scope>
    <source>
        <strain evidence="20">PSN309</strain>
    </source>
</reference>
<keyword evidence="11 15" id="KW-0234">DNA repair</keyword>
<evidence type="ECO:0000256" key="13">
    <source>
        <dbReference type="ARBA" id="ARBA00023242"/>
    </source>
</evidence>
<dbReference type="PROSITE" id="PS51462">
    <property type="entry name" value="NUDIX"/>
    <property type="match status" value="1"/>
</dbReference>
<feature type="region of interest" description="Disordered" evidence="17">
    <location>
        <begin position="874"/>
        <end position="922"/>
    </location>
</feature>
<feature type="region of interest" description="Disordered" evidence="17">
    <location>
        <begin position="533"/>
        <end position="573"/>
    </location>
</feature>
<dbReference type="CDD" id="cd22999">
    <property type="entry name" value="SAP_SLX4"/>
    <property type="match status" value="1"/>
</dbReference>
<dbReference type="InterPro" id="IPR015797">
    <property type="entry name" value="NUDIX_hydrolase-like_dom_sf"/>
</dbReference>
<feature type="region of interest" description="Disordered" evidence="17">
    <location>
        <begin position="1710"/>
        <end position="1756"/>
    </location>
</feature>
<evidence type="ECO:0000256" key="11">
    <source>
        <dbReference type="ARBA" id="ARBA00023204"/>
    </source>
</evidence>
<keyword evidence="5 15" id="KW-0597">Phosphoprotein</keyword>
<gene>
    <name evidence="15" type="primary">SLX4</name>
    <name evidence="20" type="ORF">QBC35DRAFT_440353</name>
</gene>
<dbReference type="Pfam" id="PF02037">
    <property type="entry name" value="SAP"/>
    <property type="match status" value="1"/>
</dbReference>
<accession>A0AAN6WPB4</accession>
<comment type="caution">
    <text evidence="20">The sequence shown here is derived from an EMBL/GenBank/DDBJ whole genome shotgun (WGS) entry which is preliminary data.</text>
</comment>
<dbReference type="PANTHER" id="PTHR12318">
    <property type="entry name" value="TESTOSTERONE-REGULATED PROTEIN RP2"/>
    <property type="match status" value="1"/>
</dbReference>
<comment type="subcellular location">
    <subcellularLocation>
        <location evidence="3 15">Nucleus</location>
    </subcellularLocation>
</comment>
<feature type="region of interest" description="Disordered" evidence="17">
    <location>
        <begin position="400"/>
        <end position="434"/>
    </location>
</feature>
<dbReference type="HAMAP" id="MF_03110">
    <property type="entry name" value="Endonuc_su_Slx4"/>
    <property type="match status" value="1"/>
</dbReference>
<keyword evidence="12" id="KW-0464">Manganese</keyword>
<keyword evidence="13 15" id="KW-0539">Nucleus</keyword>
<dbReference type="Gene3D" id="3.90.79.10">
    <property type="entry name" value="Nucleoside Triphosphate Pyrophosphohydrolase"/>
    <property type="match status" value="1"/>
</dbReference>
<comment type="similarity">
    <text evidence="4 15">Belongs to the SLX4 family.</text>
</comment>
<evidence type="ECO:0000259" key="18">
    <source>
        <dbReference type="PROSITE" id="PS50800"/>
    </source>
</evidence>
<dbReference type="InterPro" id="IPR036361">
    <property type="entry name" value="SAP_dom_sf"/>
</dbReference>
<keyword evidence="21" id="KW-1185">Reference proteome</keyword>
<evidence type="ECO:0000256" key="3">
    <source>
        <dbReference type="ARBA" id="ARBA00004123"/>
    </source>
</evidence>
<keyword evidence="8" id="KW-0378">Hydrolase</keyword>
<comment type="cofactor">
    <cofactor evidence="1">
        <name>Mn(2+)</name>
        <dbReference type="ChEBI" id="CHEBI:29035"/>
    </cofactor>
</comment>
<feature type="coiled-coil region" evidence="16">
    <location>
        <begin position="1501"/>
        <end position="1528"/>
    </location>
</feature>
<evidence type="ECO:0000256" key="1">
    <source>
        <dbReference type="ARBA" id="ARBA00001936"/>
    </source>
</evidence>
<comment type="PTM">
    <text evidence="15">Phosphorylated in response to DNA damage.</text>
</comment>
<evidence type="ECO:0000256" key="9">
    <source>
        <dbReference type="ARBA" id="ARBA00022842"/>
    </source>
</evidence>
<reference evidence="20" key="2">
    <citation type="submission" date="2023-05" db="EMBL/GenBank/DDBJ databases">
        <authorList>
            <consortium name="Lawrence Berkeley National Laboratory"/>
            <person name="Steindorff A."/>
            <person name="Hensen N."/>
            <person name="Bonometti L."/>
            <person name="Westerberg I."/>
            <person name="Brannstrom I.O."/>
            <person name="Guillou S."/>
            <person name="Cros-Aarteil S."/>
            <person name="Calhoun S."/>
            <person name="Haridas S."/>
            <person name="Kuo A."/>
            <person name="Mondo S."/>
            <person name="Pangilinan J."/>
            <person name="Riley R."/>
            <person name="Labutti K."/>
            <person name="Andreopoulos B."/>
            <person name="Lipzen A."/>
            <person name="Chen C."/>
            <person name="Yanf M."/>
            <person name="Daum C."/>
            <person name="Ng V."/>
            <person name="Clum A."/>
            <person name="Ohm R."/>
            <person name="Martin F."/>
            <person name="Silar P."/>
            <person name="Natvig D."/>
            <person name="Lalanne C."/>
            <person name="Gautier V."/>
            <person name="Ament-Velasquez S.L."/>
            <person name="Kruys A."/>
            <person name="Hutchinson M.I."/>
            <person name="Powell A.J."/>
            <person name="Barry K."/>
            <person name="Miller A.N."/>
            <person name="Grigoriev I.V."/>
            <person name="Debuchy R."/>
            <person name="Gladieux P."/>
            <person name="Thoren M.H."/>
            <person name="Johannesson H."/>
        </authorList>
    </citation>
    <scope>NUCLEOTIDE SEQUENCE</scope>
    <source>
        <strain evidence="20">PSN309</strain>
    </source>
</reference>
<name>A0AAN6WPB4_9PEZI</name>
<evidence type="ECO:0000256" key="10">
    <source>
        <dbReference type="ARBA" id="ARBA00023172"/>
    </source>
</evidence>
<protein>
    <recommendedName>
        <fullName evidence="14 15">Structure-specific endonuclease subunit SLX4</fullName>
    </recommendedName>
</protein>
<comment type="subunit">
    <text evidence="15">Forms a heterodimer with SLX1.</text>
</comment>
<evidence type="ECO:0000256" key="12">
    <source>
        <dbReference type="ARBA" id="ARBA00023211"/>
    </source>
</evidence>
<sequence length="1756" mass="196225">MIFPGASTISNLLLLKTRCAVFERARRALRISLPRRLSFFTTSSAKMSHGESLILLSSSPELPSLGDLLASKAHKQSTLRSGSNVAPIPRDAPSAFTTTASIWKNTLQVEDDGFSDHEISSPKPSKAAAKLADLSPNTSHVGMMTKRTGTPSAKPKSATAKQIPKRTVDAESLDDLSISEASVPAKRGRKPKPKSDTVQTTIPKSKVTKPPGKEKVTKKKADTVSRHFAPPAPAVLSPVIEDEAVVLEPAMARRLDWTPPRESAHGEILGDSSALKEVTSQDDSGVWPGDSPPANVFKSLRDSFAHIVDDALPSNEASVQAPADVLGKRKLLHMINTSTSLSTTTGKATTPEVSPVKQKAPKKKPRTITELAMAAYQSEKEAEPEKPNRNSMLGYLEVVDDKGAPVNNETGAKGKRGRKPAKPKVSKKKPEPKKEILLSPTSALAQVSRQDFVFGTASQLATEDDPDLLRALHQAMNMSNEIDHDVFLSSSPVNNGLAVRRKSGGKLWRAGARDEEGDLLDVEVLDLTVSSPIDEDVDLPSNPLPSNKERVPSPPLEPLEPPAPSSPPLAHPKICAIIPSSDTFDLTESPVVAIPKSHVFTTQSASPLAQKAQSEIALLRPVLPEDLTWGEDESDSELPPPSNQEQYLLTQSNSPRNKQPVAQETAQPVPPSPEALPEVPESSRVIDPPDMPSRDIPRPKYELYTDAQLARDISRYGFKPVKKRTAMIALLDQCWASKQQTGQGSSVMMMTSATTAAMSTTSAPQSPVRLKSPRVVRLSPRPPTPKKIDPAKKKIGKYAKHTVVELKKLLKERGLRISGTKPVLISRLEEYDNNQVVRTVADAIAKLVSSPAKTPPRPKPSKKGRSEAIEIADSDAEFDEDGPFLSSPITPQKRAAQEDLSSPAQPQEDQEDIDSDDPKETDAEAVGDMSLMEEPTTQQLSVFSYITKAVTSAPRTKDPTNPSWYEKMLMYDPVILEELADWLNSGPLEKAGYRAKVAPDDVKSWCERKSVHYLKKISNKGRDRRRENVNVRVSEGLHSLLSPNIPPLFFSCHRSQLVLVFKMNRLFHRPRSSREILTSSLLTTPLCRLLTRQSISSLTPTHSPLNLISRQQQQHPSQRSYRKRCYSQEGGSDPFQSLVPTDQDIKNTLLPKGPKSAMNPRNLGAQKVVTRPAPSASVILISPQNEVLLLHRVQSSSAFPSAHVFPGGNVDRFHDDLDGSMVESKSSVDYTKSWWFSESDIFRRAAIRETFEEAGILLAVDDKTKQLVDLPDTLIAEQRKEVHASRKRFGDFVASVGGMLDTEKLIPFTRWVTPANQKKRFITQMYVYMLPLDLDEKKILQQSKATSDGGVEHTSAEWASPEEWLRRCHAGDIKLYPPQYYLLYILANTFRWAVQDAPHNPRLPWQQKLKERLTSQRERFMRFLQMVPTDVQDDFHGRRREKAEPRFNRKTRFIPWGEKTISPRVIWPELSGWDKRTVLALDHPGPEFREYVVTEDDVKRKEEIEERRKELLKTKAGFRADMAKLQKEFAELWSASAEEAKEEEEADWRTQDELAKLAAEEEQLHKEVLKGGDGARCILVRMDPKQGMMPVDMGVRWKDQVMAEREAWIVTERKNAAERKIIMAKEQSERDTAAFQKKLAEDKKFAQKYERKKRRKERLLAERQEARWASSKQFYKQVLGKQVVTKEEAEGDLEKFEDLVLQKWNGPTDECQVVSSESQHRGPTKKTRKELTKVRSALTMQEFRRRRQGGKKGSLL</sequence>
<keyword evidence="10 15" id="KW-0233">DNA recombination</keyword>
<feature type="compositionally biased region" description="Low complexity" evidence="17">
    <location>
        <begin position="121"/>
        <end position="136"/>
    </location>
</feature>
<organism evidence="20 21">
    <name type="scientific">Podospora australis</name>
    <dbReference type="NCBI Taxonomy" id="1536484"/>
    <lineage>
        <taxon>Eukaryota</taxon>
        <taxon>Fungi</taxon>
        <taxon>Dikarya</taxon>
        <taxon>Ascomycota</taxon>
        <taxon>Pezizomycotina</taxon>
        <taxon>Sordariomycetes</taxon>
        <taxon>Sordariomycetidae</taxon>
        <taxon>Sordariales</taxon>
        <taxon>Podosporaceae</taxon>
        <taxon>Podospora</taxon>
    </lineage>
</organism>
<feature type="region of interest" description="Disordered" evidence="17">
    <location>
        <begin position="1101"/>
        <end position="1161"/>
    </location>
</feature>
<feature type="compositionally biased region" description="Polar residues" evidence="17">
    <location>
        <begin position="652"/>
        <end position="666"/>
    </location>
</feature>
<proteinExistence type="inferred from homology"/>
<evidence type="ECO:0000313" key="20">
    <source>
        <dbReference type="EMBL" id="KAK4184996.1"/>
    </source>
</evidence>
<evidence type="ECO:0000256" key="8">
    <source>
        <dbReference type="ARBA" id="ARBA00022801"/>
    </source>
</evidence>
<evidence type="ECO:0000256" key="14">
    <source>
        <dbReference type="ARBA" id="ARBA00029496"/>
    </source>
</evidence>
<dbReference type="GO" id="GO:0006260">
    <property type="term" value="P:DNA replication"/>
    <property type="evidence" value="ECO:0007669"/>
    <property type="project" value="InterPro"/>
</dbReference>
<dbReference type="SMART" id="SM00513">
    <property type="entry name" value="SAP"/>
    <property type="match status" value="1"/>
</dbReference>
<feature type="compositionally biased region" description="Pro residues" evidence="17">
    <location>
        <begin position="552"/>
        <end position="570"/>
    </location>
</feature>
<comment type="function">
    <text evidence="15">Regulatory subunit of the SLX1-SLX4 structure-specific endonuclease that resolves DNA secondary structures generated during DNA repair and recombination. Has endonuclease activity towards branched DNA substrates, introducing single-strand cuts in duplex DNA close to junctions with ss-DNA.</text>
</comment>
<feature type="compositionally biased region" description="Basic residues" evidence="17">
    <location>
        <begin position="413"/>
        <end position="427"/>
    </location>
</feature>
<feature type="compositionally biased region" description="Basic and acidic residues" evidence="17">
    <location>
        <begin position="211"/>
        <end position="222"/>
    </location>
</feature>
<keyword evidence="16" id="KW-0175">Coiled coil</keyword>
<evidence type="ECO:0000259" key="19">
    <source>
        <dbReference type="PROSITE" id="PS51462"/>
    </source>
</evidence>